<sequence length="243" mass="25680">MALLTRLRPARANGEQPPALGKNVLYKGQSASLAAPVAAFFSSDARASPRTNFSTAAATRGALYSAVLKARALGTCRGARGRALLRAQHARFQNPRACRPRGPRLRSPAPPRRTASTRAQTGWSRTLPKEEEEEEEEEEGEMLDSGGRSAGLGEPLALLGRASVAAAVAVAPIGNSSAQRASSARAPSNRRTAPVPAGSPSPPQQVMRRRCTRHSTRPLAASGRCCSASRHTTTAWRRPSSTA</sequence>
<evidence type="ECO:0000256" key="1">
    <source>
        <dbReference type="SAM" id="MobiDB-lite"/>
    </source>
</evidence>
<feature type="region of interest" description="Disordered" evidence="1">
    <location>
        <begin position="174"/>
        <end position="243"/>
    </location>
</feature>
<feature type="compositionally biased region" description="Acidic residues" evidence="1">
    <location>
        <begin position="130"/>
        <end position="142"/>
    </location>
</feature>
<feature type="compositionally biased region" description="Basic residues" evidence="1">
    <location>
        <begin position="207"/>
        <end position="216"/>
    </location>
</feature>
<proteinExistence type="predicted"/>
<evidence type="ECO:0000313" key="3">
    <source>
        <dbReference type="Proteomes" id="UP001189429"/>
    </source>
</evidence>
<gene>
    <name evidence="2" type="ORF">PCOR1329_LOCUS35331</name>
</gene>
<feature type="compositionally biased region" description="Polar residues" evidence="1">
    <location>
        <begin position="229"/>
        <end position="243"/>
    </location>
</feature>
<dbReference type="Proteomes" id="UP001189429">
    <property type="component" value="Unassembled WGS sequence"/>
</dbReference>
<keyword evidence="3" id="KW-1185">Reference proteome</keyword>
<organism evidence="2 3">
    <name type="scientific">Prorocentrum cordatum</name>
    <dbReference type="NCBI Taxonomy" id="2364126"/>
    <lineage>
        <taxon>Eukaryota</taxon>
        <taxon>Sar</taxon>
        <taxon>Alveolata</taxon>
        <taxon>Dinophyceae</taxon>
        <taxon>Prorocentrales</taxon>
        <taxon>Prorocentraceae</taxon>
        <taxon>Prorocentrum</taxon>
    </lineage>
</organism>
<comment type="caution">
    <text evidence="2">The sequence shown here is derived from an EMBL/GenBank/DDBJ whole genome shotgun (WGS) entry which is preliminary data.</text>
</comment>
<evidence type="ECO:0000313" key="2">
    <source>
        <dbReference type="EMBL" id="CAK0839719.1"/>
    </source>
</evidence>
<protein>
    <submittedName>
        <fullName evidence="2">Uncharacterized protein</fullName>
    </submittedName>
</protein>
<feature type="region of interest" description="Disordered" evidence="1">
    <location>
        <begin position="95"/>
        <end position="151"/>
    </location>
</feature>
<dbReference type="EMBL" id="CAUYUJ010014316">
    <property type="protein sequence ID" value="CAK0839719.1"/>
    <property type="molecule type" value="Genomic_DNA"/>
</dbReference>
<feature type="compositionally biased region" description="Polar residues" evidence="1">
    <location>
        <begin position="114"/>
        <end position="124"/>
    </location>
</feature>
<reference evidence="2" key="1">
    <citation type="submission" date="2023-10" db="EMBL/GenBank/DDBJ databases">
        <authorList>
            <person name="Chen Y."/>
            <person name="Shah S."/>
            <person name="Dougan E. K."/>
            <person name="Thang M."/>
            <person name="Chan C."/>
        </authorList>
    </citation>
    <scope>NUCLEOTIDE SEQUENCE [LARGE SCALE GENOMIC DNA]</scope>
</reference>
<feature type="compositionally biased region" description="Low complexity" evidence="1">
    <location>
        <begin position="174"/>
        <end position="193"/>
    </location>
</feature>
<name>A0ABN9T3Z2_9DINO</name>
<accession>A0ABN9T3Z2</accession>